<feature type="region of interest" description="Disordered" evidence="9">
    <location>
        <begin position="243"/>
        <end position="304"/>
    </location>
</feature>
<keyword evidence="4 8" id="KW-0805">Transcription regulation</keyword>
<feature type="region of interest" description="Disordered" evidence="9">
    <location>
        <begin position="696"/>
        <end position="752"/>
    </location>
</feature>
<evidence type="ECO:0000259" key="10">
    <source>
        <dbReference type="Pfam" id="PF06333"/>
    </source>
</evidence>
<comment type="subcellular location">
    <subcellularLocation>
        <location evidence="1 8">Nucleus</location>
    </subcellularLocation>
</comment>
<evidence type="ECO:0000313" key="12">
    <source>
        <dbReference type="Proteomes" id="UP000245771"/>
    </source>
</evidence>
<feature type="compositionally biased region" description="Acidic residues" evidence="9">
    <location>
        <begin position="274"/>
        <end position="286"/>
    </location>
</feature>
<feature type="compositionally biased region" description="Basic and acidic residues" evidence="9">
    <location>
        <begin position="263"/>
        <end position="273"/>
    </location>
</feature>
<comment type="similarity">
    <text evidence="2 8">Belongs to the Mediator complex subunit 13 family.</text>
</comment>
<dbReference type="GO" id="GO:0003712">
    <property type="term" value="F:transcription coregulator activity"/>
    <property type="evidence" value="ECO:0007669"/>
    <property type="project" value="InterPro"/>
</dbReference>
<dbReference type="GO" id="GO:0016592">
    <property type="term" value="C:mediator complex"/>
    <property type="evidence" value="ECO:0007669"/>
    <property type="project" value="InterPro"/>
</dbReference>
<dbReference type="RefSeq" id="XP_025356523.1">
    <property type="nucleotide sequence ID" value="XM_025497767.1"/>
</dbReference>
<feature type="compositionally biased region" description="Polar residues" evidence="9">
    <location>
        <begin position="295"/>
        <end position="304"/>
    </location>
</feature>
<comment type="subunit">
    <text evidence="8">Component of the SRB8-11 complex, which itself associates with the Mediator complex.</text>
</comment>
<feature type="compositionally biased region" description="Acidic residues" evidence="9">
    <location>
        <begin position="506"/>
        <end position="525"/>
    </location>
</feature>
<dbReference type="InterPro" id="IPR009401">
    <property type="entry name" value="Med13_C"/>
</dbReference>
<feature type="region of interest" description="Disordered" evidence="9">
    <location>
        <begin position="922"/>
        <end position="966"/>
    </location>
</feature>
<dbReference type="GO" id="GO:0006357">
    <property type="term" value="P:regulation of transcription by RNA polymerase II"/>
    <property type="evidence" value="ECO:0007669"/>
    <property type="project" value="InterPro"/>
</dbReference>
<dbReference type="OrthoDB" id="103819at2759"/>
<feature type="compositionally biased region" description="Polar residues" evidence="9">
    <location>
        <begin position="1579"/>
        <end position="1588"/>
    </location>
</feature>
<feature type="compositionally biased region" description="Polar residues" evidence="9">
    <location>
        <begin position="857"/>
        <end position="867"/>
    </location>
</feature>
<dbReference type="EMBL" id="KZ819603">
    <property type="protein sequence ID" value="PWN36221.1"/>
    <property type="molecule type" value="Genomic_DNA"/>
</dbReference>
<comment type="function">
    <text evidence="8">Component of the SRB8-11 complex. The SRB8-11 complex is a regulatory module of the Mediator complex which is itself involved in regulation of basal and activated RNA polymerase II-dependent transcription. The SRB8-11 complex may be involved in the transcriptional repression of a subset of genes regulated by Mediator. It may inhibit the association of the Mediator complex with RNA polymerase II to form the holoenzyme complex.</text>
</comment>
<evidence type="ECO:0000256" key="7">
    <source>
        <dbReference type="ARBA" id="ARBA00023242"/>
    </source>
</evidence>
<organism evidence="11 12">
    <name type="scientific">Meira miltonrushii</name>
    <dbReference type="NCBI Taxonomy" id="1280837"/>
    <lineage>
        <taxon>Eukaryota</taxon>
        <taxon>Fungi</taxon>
        <taxon>Dikarya</taxon>
        <taxon>Basidiomycota</taxon>
        <taxon>Ustilaginomycotina</taxon>
        <taxon>Exobasidiomycetes</taxon>
        <taxon>Exobasidiales</taxon>
        <taxon>Brachybasidiaceae</taxon>
        <taxon>Meira</taxon>
    </lineage>
</organism>
<feature type="compositionally biased region" description="Polar residues" evidence="9">
    <location>
        <begin position="249"/>
        <end position="262"/>
    </location>
</feature>
<dbReference type="InParanoid" id="A0A316VJL7"/>
<dbReference type="GeneID" id="37019548"/>
<evidence type="ECO:0000256" key="2">
    <source>
        <dbReference type="ARBA" id="ARBA00009354"/>
    </source>
</evidence>
<dbReference type="Pfam" id="PF06333">
    <property type="entry name" value="Med13_C"/>
    <property type="match status" value="1"/>
</dbReference>
<evidence type="ECO:0000256" key="4">
    <source>
        <dbReference type="ARBA" id="ARBA00023015"/>
    </source>
</evidence>
<feature type="region of interest" description="Disordered" evidence="9">
    <location>
        <begin position="1"/>
        <end position="23"/>
    </location>
</feature>
<feature type="compositionally biased region" description="Acidic residues" evidence="9">
    <location>
        <begin position="939"/>
        <end position="961"/>
    </location>
</feature>
<keyword evidence="12" id="KW-1185">Reference proteome</keyword>
<feature type="compositionally biased region" description="Low complexity" evidence="9">
    <location>
        <begin position="1589"/>
        <end position="1600"/>
    </location>
</feature>
<protein>
    <recommendedName>
        <fullName evidence="8">Mediator of RNA polymerase II transcription subunit 13</fullName>
    </recommendedName>
    <alternativeName>
        <fullName evidence="8">Mediator complex subunit 13</fullName>
    </alternativeName>
</protein>
<keyword evidence="7 8" id="KW-0539">Nucleus</keyword>
<evidence type="ECO:0000256" key="3">
    <source>
        <dbReference type="ARBA" id="ARBA00022491"/>
    </source>
</evidence>
<feature type="region of interest" description="Disordered" evidence="9">
    <location>
        <begin position="1579"/>
        <end position="1627"/>
    </location>
</feature>
<gene>
    <name evidence="11" type="ORF">FA14DRAFT_155626</name>
</gene>
<evidence type="ECO:0000256" key="8">
    <source>
        <dbReference type="RuleBase" id="RU364134"/>
    </source>
</evidence>
<evidence type="ECO:0000256" key="5">
    <source>
        <dbReference type="ARBA" id="ARBA00023159"/>
    </source>
</evidence>
<feature type="region of interest" description="Disordered" evidence="9">
    <location>
        <begin position="496"/>
        <end position="552"/>
    </location>
</feature>
<feature type="compositionally biased region" description="Polar residues" evidence="9">
    <location>
        <begin position="1605"/>
        <end position="1620"/>
    </location>
</feature>
<dbReference type="STRING" id="1280837.A0A316VJL7"/>
<reference evidence="11 12" key="1">
    <citation type="journal article" date="2018" name="Mol. Biol. Evol.">
        <title>Broad Genomic Sampling Reveals a Smut Pathogenic Ancestry of the Fungal Clade Ustilaginomycotina.</title>
        <authorList>
            <person name="Kijpornyongpan T."/>
            <person name="Mondo S.J."/>
            <person name="Barry K."/>
            <person name="Sandor L."/>
            <person name="Lee J."/>
            <person name="Lipzen A."/>
            <person name="Pangilinan J."/>
            <person name="LaButti K."/>
            <person name="Hainaut M."/>
            <person name="Henrissat B."/>
            <person name="Grigoriev I.V."/>
            <person name="Spatafora J.W."/>
            <person name="Aime M.C."/>
        </authorList>
    </citation>
    <scope>NUCLEOTIDE SEQUENCE [LARGE SCALE GENOMIC DNA]</scope>
    <source>
        <strain evidence="11 12">MCA 3882</strain>
    </source>
</reference>
<dbReference type="Proteomes" id="UP000245771">
    <property type="component" value="Unassembled WGS sequence"/>
</dbReference>
<keyword evidence="6 8" id="KW-0804">Transcription</keyword>
<sequence length="1680" mass="185739">MSQRFGASVATPAASRLAESSQNNNAFTLPPSITTDAHISLVQLPIPSDSVIHWQRHTTSSSNLQQTDHAHHRADPSIVQNSVHDLMQIAQEQAQRNASSRTELKSALLNDIFWTCEERQQKGSYVSSGNNADNDSVSQGPASIWTFQVEHVNAAESSNAIHKGRNTTGGSLDRMKKVHEKLTQSGAAQTEGTLSLQNLYKKGAQDEQSLVPNNEDDHQPLSQFIKALEEFLLLRWVWTRQSERHATSKRQMQPQKLNPKTESTIDGKVKASTDEEEEGALGDDGSEEVKEGQRGQESSNLWSGNQLARDKPVVRLGKGVMVYDRPNKTQRGLLSFDSESTNMPLQMSLRCFADDTGHIFLETWPCDNSASQLVKENDANPGDTLLLAPLMIKARFISFVGPVAQISDNVTVRSSREALFDLLQLNAVDTSFLVDEWISCSYQGRVFLWPAQLCLLHKLSSPLPYAKMPSLVESTLHDVTAKARRCVRETLGLSVTPDRELTASSQEEEDDAMEEEDDDEQDEQGMDTRNSGSPAKIGQTLDTADAKGASDRSALDASKAAATSMDIKPNDTVDSLSLPAYQSGTRRNSAVAMDSNSKDEEMDLWGSFGFVGQEDSQLPPMPRSRDGFDDTGFGLVTEDDFSFFDDGAADFSAFTNDALDVGEMNIHQPDGDATITEMPMEEDTEVLPEAIHVEDEQGTQQIDQDHEESTGTGSSAIDPPSLPGFTPGSFSESSPAVGGMSVKTPRTPFSPNQELADTAITIEGEHGSLENGMYGHHQYNHHHVMPNDHSNEEYESMNNYDSSMGPPEVRFMPNQKRRQNWANKGQRDITSKYEQGKFAMPFVPLRKKQGDEESSDQQHQPQRQTGRSDQESALLAPTRSRLGHRTTVNGRRVSFSRTGAHPHSGLIGALKGRLGVLRGDEEMSEATGDGTMSERSSLMEEDSADDESVSSDQTSEEDEALTEQRTEMLQSSIHFLRFANYSNAPSFDDHTQDELVELQPSTNVEPAEWNDLVHHLIENPQLRLQIGQSLGQIEYAGSVSRYDSQHLFTLLQGHESDCTLGTCMGGEKSNQNANKSSLLQVMEPSNVLVGCQGSVTNVAPSALHYWDKLGLTAVGGQKDVAAFALHTNDVNIAMQGEIRNWLDSMGKVFRENGLGSHTMSEHGLLDIGTVSRSKTLADTLNLMAKDAEQWSDTVDSLVSRVVGALKKHNFVVMYAIGSFHVPGQIQSFVRLQRDLRSSASLRYGIPGDSIVVRPCSWESVRLTSSISRDASTNSLRRMAMSIYDSLQVTVDVQYNREQYLPKFSAVPTAVQYPSFSILPASFGNNVGSAFKLDWYFKSVDIFERGTLLHVAYHLAPSAGQPSMLAIIDERGQGYTATAWRRTGSMQDEIQRIWNITTEFTMRSRNMWKIVLCKDRAIGMAEVRMWSKILKDRTALENANALEVILSCSELDRVLSLVLPLQDLNELECRRQAAVETIPNSKSGGKYIDASIWKYALYPQRRMALRNSVLGKDDGKDDMFSLPILPLRSSLTMTIPQSWNSTTTLSSNENGVNSKAWSRSAPHHLWIHILQVFKLDPNEESMQATQNVESSTSSSTPTPASIAHSDAQSTGSGVEQKNTPSDPFGIESRLERITKSFQELELIARERAMLPMDDPTTIHLPWHLAILQNLLNLSSAVFIGN</sequence>
<name>A0A316VJL7_9BASI</name>
<keyword evidence="3 8" id="KW-0678">Repressor</keyword>
<feature type="region of interest" description="Disordered" evidence="9">
    <location>
        <begin position="848"/>
        <end position="907"/>
    </location>
</feature>
<evidence type="ECO:0000313" key="11">
    <source>
        <dbReference type="EMBL" id="PWN36221.1"/>
    </source>
</evidence>
<proteinExistence type="inferred from homology"/>
<feature type="domain" description="Mediator complex subunit Med13 C-terminal" evidence="10">
    <location>
        <begin position="1337"/>
        <end position="1666"/>
    </location>
</feature>
<accession>A0A316VJL7</accession>
<keyword evidence="5 8" id="KW-0010">Activator</keyword>
<evidence type="ECO:0000256" key="9">
    <source>
        <dbReference type="SAM" id="MobiDB-lite"/>
    </source>
</evidence>
<evidence type="ECO:0000256" key="1">
    <source>
        <dbReference type="ARBA" id="ARBA00004123"/>
    </source>
</evidence>
<evidence type="ECO:0000256" key="6">
    <source>
        <dbReference type="ARBA" id="ARBA00023163"/>
    </source>
</evidence>